<feature type="transmembrane region" description="Helical" evidence="6">
    <location>
        <begin position="301"/>
        <end position="327"/>
    </location>
</feature>
<dbReference type="InterPro" id="IPR038766">
    <property type="entry name" value="Membrane_comp_ABC_pdt"/>
</dbReference>
<feature type="transmembrane region" description="Helical" evidence="6">
    <location>
        <begin position="622"/>
        <end position="647"/>
    </location>
</feature>
<feature type="domain" description="ABC3 transporter permease C-terminal" evidence="7">
    <location>
        <begin position="628"/>
        <end position="744"/>
    </location>
</feature>
<dbReference type="PANTHER" id="PTHR30287">
    <property type="entry name" value="MEMBRANE COMPONENT OF PREDICTED ABC SUPERFAMILY METABOLITE UPTAKE TRANSPORTER"/>
    <property type="match status" value="1"/>
</dbReference>
<gene>
    <name evidence="8" type="ORF">EPA93_03045</name>
</gene>
<feature type="transmembrane region" description="Helical" evidence="6">
    <location>
        <begin position="21"/>
        <end position="42"/>
    </location>
</feature>
<dbReference type="Pfam" id="PF02687">
    <property type="entry name" value="FtsX"/>
    <property type="match status" value="2"/>
</dbReference>
<keyword evidence="9" id="KW-1185">Reference proteome</keyword>
<evidence type="ECO:0000256" key="1">
    <source>
        <dbReference type="ARBA" id="ARBA00004651"/>
    </source>
</evidence>
<dbReference type="Proteomes" id="UP000290365">
    <property type="component" value="Chromosome"/>
</dbReference>
<keyword evidence="2" id="KW-1003">Cell membrane</keyword>
<organism evidence="8 9">
    <name type="scientific">Ktedonosporobacter rubrisoli</name>
    <dbReference type="NCBI Taxonomy" id="2509675"/>
    <lineage>
        <taxon>Bacteria</taxon>
        <taxon>Bacillati</taxon>
        <taxon>Chloroflexota</taxon>
        <taxon>Ktedonobacteria</taxon>
        <taxon>Ktedonobacterales</taxon>
        <taxon>Ktedonosporobacteraceae</taxon>
        <taxon>Ktedonosporobacter</taxon>
    </lineage>
</organism>
<feature type="transmembrane region" description="Helical" evidence="6">
    <location>
        <begin position="418"/>
        <end position="436"/>
    </location>
</feature>
<evidence type="ECO:0000259" key="7">
    <source>
        <dbReference type="Pfam" id="PF02687"/>
    </source>
</evidence>
<accession>A0A4P6JJ33</accession>
<feature type="transmembrane region" description="Helical" evidence="6">
    <location>
        <begin position="716"/>
        <end position="736"/>
    </location>
</feature>
<feature type="domain" description="ABC3 transporter permease C-terminal" evidence="7">
    <location>
        <begin position="257"/>
        <end position="374"/>
    </location>
</feature>
<evidence type="ECO:0000313" key="9">
    <source>
        <dbReference type="Proteomes" id="UP000290365"/>
    </source>
</evidence>
<keyword evidence="4 6" id="KW-1133">Transmembrane helix</keyword>
<evidence type="ECO:0000256" key="6">
    <source>
        <dbReference type="SAM" id="Phobius"/>
    </source>
</evidence>
<evidence type="ECO:0000256" key="5">
    <source>
        <dbReference type="ARBA" id="ARBA00023136"/>
    </source>
</evidence>
<feature type="transmembrane region" description="Helical" evidence="6">
    <location>
        <begin position="347"/>
        <end position="371"/>
    </location>
</feature>
<comment type="subcellular location">
    <subcellularLocation>
        <location evidence="1">Cell membrane</location>
        <topology evidence="1">Multi-pass membrane protein</topology>
    </subcellularLocation>
</comment>
<dbReference type="KEGG" id="kbs:EPA93_03045"/>
<proteinExistence type="predicted"/>
<dbReference type="RefSeq" id="WP_129885622.1">
    <property type="nucleotide sequence ID" value="NZ_CP035758.1"/>
</dbReference>
<evidence type="ECO:0000256" key="2">
    <source>
        <dbReference type="ARBA" id="ARBA00022475"/>
    </source>
</evidence>
<evidence type="ECO:0000256" key="3">
    <source>
        <dbReference type="ARBA" id="ARBA00022692"/>
    </source>
</evidence>
<evidence type="ECO:0000313" key="8">
    <source>
        <dbReference type="EMBL" id="QBD75023.1"/>
    </source>
</evidence>
<sequence>MALRKRVWRILMENKGRFIGIIVLILIGSFYFTTVTGVAGSLEGLVVNYANTNMQEDLTFSTDRAIKDIPTLEKESNALIEAYQQQDVKLSDGQSELRLLTPTSKINIPAVMSGKGLENPGDILLDPSFLQKHGLAVGGQIELNGKTFHITGTMALPNYIYIIKNLYDVLPTTGFGIGLVSNADMKMFSGTANEAVTVYGARFTNREDIDIQNTKLHSLLTEKGYSLSEWLDAKNNKRISMPRANIDSMQTMSLPVSIAFFLLSCLIVGVMILRMVKSDSVVIGTLYAQGYRRRELTQHYIAIPVLLSIAGSLLGILLALPCVKLVLDSMIASYILPNVSVAFSPLNLALALLLPLAFISVASFFSIRNVLKKSAVELMKGDEQKAKVNIIERSLRLDRYSFNTKFQIREQVRSIPRLLFLMLGVSAASMVLLYGFTFNSSMELAMNQGAVARYNYAIEYNFKEVQNLQKLPVPAGAEPYNSFRAYPKGREAIQFYLIGMKPDSVGFKIKGLGGAKLSRNQVNITSPLAQRLGITVGDTLTFVNKLDGKSYSLKIDGIVEAYGEQEMYMPFDAFNRMTGQAPGSYRTVLSNHVLHYDERLLAGIMDARNPKAFEDMNTTTTLIMAATTIVAALMAVVIIFIVTSLIIDENRNTISLLKIFGYHRREVAKLILNSSTPIVFIGFWLGLLLMLVFGNYLFGYIADSINMLIPMSLNPLYILISLLSIFVVYEITKWFCGQKLTNISMSEALKSGSE</sequence>
<protein>
    <submittedName>
        <fullName evidence="8">ABC transporter permease</fullName>
    </submittedName>
</protein>
<reference evidence="8 9" key="1">
    <citation type="submission" date="2019-01" db="EMBL/GenBank/DDBJ databases">
        <title>Ktedonosporobacter rubrisoli SCAWS-G2.</title>
        <authorList>
            <person name="Huang Y."/>
            <person name="Yan B."/>
        </authorList>
    </citation>
    <scope>NUCLEOTIDE SEQUENCE [LARGE SCALE GENOMIC DNA]</scope>
    <source>
        <strain evidence="8 9">SCAWS-G2</strain>
    </source>
</reference>
<dbReference type="InterPro" id="IPR003838">
    <property type="entry name" value="ABC3_permease_C"/>
</dbReference>
<feature type="transmembrane region" description="Helical" evidence="6">
    <location>
        <begin position="667"/>
        <end position="696"/>
    </location>
</feature>
<feature type="transmembrane region" description="Helical" evidence="6">
    <location>
        <begin position="252"/>
        <end position="273"/>
    </location>
</feature>
<name>A0A4P6JJ33_KTERU</name>
<dbReference type="PANTHER" id="PTHR30287:SF1">
    <property type="entry name" value="INNER MEMBRANE PROTEIN"/>
    <property type="match status" value="1"/>
</dbReference>
<dbReference type="OrthoDB" id="2934570at2"/>
<evidence type="ECO:0000256" key="4">
    <source>
        <dbReference type="ARBA" id="ARBA00022989"/>
    </source>
</evidence>
<dbReference type="AlphaFoldDB" id="A0A4P6JJ33"/>
<keyword evidence="3 6" id="KW-0812">Transmembrane</keyword>
<dbReference type="EMBL" id="CP035758">
    <property type="protein sequence ID" value="QBD75023.1"/>
    <property type="molecule type" value="Genomic_DNA"/>
</dbReference>
<keyword evidence="5 6" id="KW-0472">Membrane</keyword>
<dbReference type="GO" id="GO:0005886">
    <property type="term" value="C:plasma membrane"/>
    <property type="evidence" value="ECO:0007669"/>
    <property type="project" value="UniProtKB-SubCell"/>
</dbReference>